<gene>
    <name evidence="2" type="ORF">I206_105004</name>
</gene>
<reference evidence="2" key="1">
    <citation type="submission" date="2013-07" db="EMBL/GenBank/DDBJ databases">
        <authorList>
            <consortium name="The Broad Institute Genome Sequencing Platform"/>
            <person name="Cuomo C."/>
            <person name="Litvintseva A."/>
            <person name="Chen Y."/>
            <person name="Heitman J."/>
            <person name="Sun S."/>
            <person name="Springer D."/>
            <person name="Dromer F."/>
            <person name="Young S.K."/>
            <person name="Zeng Q."/>
            <person name="Gargeya S."/>
            <person name="Fitzgerald M."/>
            <person name="Abouelleil A."/>
            <person name="Alvarado L."/>
            <person name="Berlin A.M."/>
            <person name="Chapman S.B."/>
            <person name="Dewar J."/>
            <person name="Goldberg J."/>
            <person name="Griggs A."/>
            <person name="Gujja S."/>
            <person name="Hansen M."/>
            <person name="Howarth C."/>
            <person name="Imamovic A."/>
            <person name="Larimer J."/>
            <person name="McCowan C."/>
            <person name="Murphy C."/>
            <person name="Pearson M."/>
            <person name="Priest M."/>
            <person name="Roberts A."/>
            <person name="Saif S."/>
            <person name="Shea T."/>
            <person name="Sykes S."/>
            <person name="Wortman J."/>
            <person name="Nusbaum C."/>
            <person name="Birren B."/>
        </authorList>
    </citation>
    <scope>NUCLEOTIDE SEQUENCE</scope>
    <source>
        <strain evidence="2">CBS 10737</strain>
    </source>
</reference>
<dbReference type="GeneID" id="30170912"/>
<dbReference type="Proteomes" id="UP000094020">
    <property type="component" value="Chromosome 6"/>
</dbReference>
<sequence length="462" mass="50525">MQYYNNPMMGGGGGGMMDPRMQQQQQQMQGMNGMNPMGMGMGGMPGMNGMPGMPGMPGMGNYGQAYRQLGYDYTLPISGYKPEAGWGAWDLATAQYDGGRLERSFFDNIVRILREYQFLKNKYKTQQGKEGSYEIDPNFPDKQISTLTNFFASRHLSEESARQAHYRVYHKLDGVDAGNKTLGGAAAYQSYLIWDRDHYTAFHSMPSQENRERLVGLAVAELFNIWDKVQPRSSRANIEEAAQYAAATAKHLYDRHYDLSHNHSHRRGGSRYYGYGADNDSDSDDDRRGRRRSFYGSPQAEQPYGMGGMQNPMMQGPMQGGMMNGGPMMGHTGLGMPGMGMAQPGMGALGMPGAMSGGGGMMNPMMMNQMAMNGGMNPGMMQPGMMGGMGNMGMMGGGPLGGMPGNHGQMGEAQAGPGMHPYTYHSQSGVAYNNQPIDQMGNPTFPGGPGRSWYGYGQQRYF</sequence>
<organism evidence="2 3">
    <name type="scientific">Kwoniella pini CBS 10737</name>
    <dbReference type="NCBI Taxonomy" id="1296096"/>
    <lineage>
        <taxon>Eukaryota</taxon>
        <taxon>Fungi</taxon>
        <taxon>Dikarya</taxon>
        <taxon>Basidiomycota</taxon>
        <taxon>Agaricomycotina</taxon>
        <taxon>Tremellomycetes</taxon>
        <taxon>Tremellales</taxon>
        <taxon>Cryptococcaceae</taxon>
        <taxon>Kwoniella</taxon>
    </lineage>
</organism>
<evidence type="ECO:0000313" key="3">
    <source>
        <dbReference type="Proteomes" id="UP000094020"/>
    </source>
</evidence>
<evidence type="ECO:0000256" key="1">
    <source>
        <dbReference type="SAM" id="MobiDB-lite"/>
    </source>
</evidence>
<keyword evidence="3" id="KW-1185">Reference proteome</keyword>
<proteinExistence type="predicted"/>
<dbReference type="EMBL" id="CP144524">
    <property type="protein sequence ID" value="WWC71051.1"/>
    <property type="molecule type" value="Genomic_DNA"/>
</dbReference>
<dbReference type="AlphaFoldDB" id="A0AAJ8L836"/>
<dbReference type="KEGG" id="kpin:30170912"/>
<accession>A0AAJ8L836</accession>
<protein>
    <submittedName>
        <fullName evidence="2">Uncharacterized protein</fullName>
    </submittedName>
</protein>
<evidence type="ECO:0000313" key="2">
    <source>
        <dbReference type="EMBL" id="WWC71051.1"/>
    </source>
</evidence>
<dbReference type="RefSeq" id="XP_070059149.1">
    <property type="nucleotide sequence ID" value="XM_070203048.1"/>
</dbReference>
<name>A0AAJ8L836_9TREE</name>
<feature type="region of interest" description="Disordered" evidence="1">
    <location>
        <begin position="260"/>
        <end position="311"/>
    </location>
</feature>
<reference evidence="2" key="2">
    <citation type="submission" date="2024-02" db="EMBL/GenBank/DDBJ databases">
        <title>Comparative genomics of Cryptococcus and Kwoniella reveals pathogenesis evolution and contrasting modes of karyotype evolution via chromosome fusion or intercentromeric recombination.</title>
        <authorList>
            <person name="Coelho M.A."/>
            <person name="David-Palma M."/>
            <person name="Shea T."/>
            <person name="Bowers K."/>
            <person name="McGinley-Smith S."/>
            <person name="Mohammad A.W."/>
            <person name="Gnirke A."/>
            <person name="Yurkov A.M."/>
            <person name="Nowrousian M."/>
            <person name="Sun S."/>
            <person name="Cuomo C.A."/>
            <person name="Heitman J."/>
        </authorList>
    </citation>
    <scope>NUCLEOTIDE SEQUENCE</scope>
    <source>
        <strain evidence="2">CBS 10737</strain>
    </source>
</reference>